<dbReference type="GO" id="GO:0016787">
    <property type="term" value="F:hydrolase activity"/>
    <property type="evidence" value="ECO:0007669"/>
    <property type="project" value="UniProtKB-UniRule"/>
</dbReference>
<evidence type="ECO:0000259" key="2">
    <source>
        <dbReference type="Pfam" id="PF12850"/>
    </source>
</evidence>
<feature type="domain" description="Calcineurin-like phosphoesterase" evidence="2">
    <location>
        <begin position="1"/>
        <end position="151"/>
    </location>
</feature>
<dbReference type="RefSeq" id="WP_048165489.1">
    <property type="nucleotide sequence ID" value="NZ_CP006019.1"/>
</dbReference>
<name>A0A075LVF3_9EURY</name>
<protein>
    <recommendedName>
        <fullName evidence="1">Phosphoesterase</fullName>
        <ecNumber evidence="1">3.1.4.-</ecNumber>
    </recommendedName>
</protein>
<dbReference type="InterPro" id="IPR053193">
    <property type="entry name" value="MetalloPDE_YfcE-like"/>
</dbReference>
<dbReference type="InterPro" id="IPR029052">
    <property type="entry name" value="Metallo-depent_PP-like"/>
</dbReference>
<dbReference type="eggNOG" id="arCOG01141">
    <property type="taxonomic scope" value="Archaea"/>
</dbReference>
<proteinExistence type="inferred from homology"/>
<dbReference type="Pfam" id="PF12850">
    <property type="entry name" value="Metallophos_2"/>
    <property type="match status" value="1"/>
</dbReference>
<dbReference type="InterPro" id="IPR000979">
    <property type="entry name" value="Phosphodiesterase_MJ0936/Vps29"/>
</dbReference>
<dbReference type="HOGENOM" id="CLU_063749_4_0_2"/>
<reference evidence="3 4" key="2">
    <citation type="journal article" date="2015" name="Genome Announc.">
        <title>Complete Genome Sequence of Hyperthermophilic Piezophilic Archaeon Palaeococcus pacificus DY20341T, Isolated from Deep-Sea Hydrothermal Sediments.</title>
        <authorList>
            <person name="Zeng X."/>
            <person name="Jebbar M."/>
            <person name="Shao Z."/>
        </authorList>
    </citation>
    <scope>NUCLEOTIDE SEQUENCE [LARGE SCALE GENOMIC DNA]</scope>
    <source>
        <strain evidence="3 4">DY20341</strain>
    </source>
</reference>
<evidence type="ECO:0000256" key="1">
    <source>
        <dbReference type="RuleBase" id="RU362039"/>
    </source>
</evidence>
<keyword evidence="4" id="KW-1185">Reference proteome</keyword>
<dbReference type="InterPro" id="IPR024654">
    <property type="entry name" value="Calcineurin-like_PHP_lpxH"/>
</dbReference>
<dbReference type="GO" id="GO:0046872">
    <property type="term" value="F:metal ion binding"/>
    <property type="evidence" value="ECO:0007669"/>
    <property type="project" value="UniProtKB-KW"/>
</dbReference>
<dbReference type="PANTHER" id="PTHR43165">
    <property type="entry name" value="METALLOPHOSPHOESTERASE"/>
    <property type="match status" value="1"/>
</dbReference>
<accession>A0A075LVF3</accession>
<dbReference type="PANTHER" id="PTHR43165:SF1">
    <property type="entry name" value="PHOSPHODIESTERASE MJ0936"/>
    <property type="match status" value="1"/>
</dbReference>
<dbReference type="EC" id="3.1.4.-" evidence="1"/>
<dbReference type="OrthoDB" id="9959at2157"/>
<dbReference type="AlphaFoldDB" id="A0A075LVF3"/>
<dbReference type="SUPFAM" id="SSF56300">
    <property type="entry name" value="Metallo-dependent phosphatases"/>
    <property type="match status" value="1"/>
</dbReference>
<comment type="cofactor">
    <cofactor evidence="1">
        <name>a divalent metal cation</name>
        <dbReference type="ChEBI" id="CHEBI:60240"/>
    </cofactor>
</comment>
<sequence length="170" mass="18799">MLIGVMSDTHDNLPAIRKAVELFNKEGVDLVIHCGDYVAPFVKKELSKLKAPLKGIFGNNDGEKEGLRQALGVEDEILELNVDGIKIAVLHGTDERIVRAFARSQLYDIVIRGHTHKYEIVEFGRTILLNPGEVGGYVSGIKSVAFIDTQKREIKILNLETGEPLGFMSL</sequence>
<dbReference type="Proteomes" id="UP000027981">
    <property type="component" value="Chromosome"/>
</dbReference>
<dbReference type="NCBIfam" id="TIGR00040">
    <property type="entry name" value="yfcE"/>
    <property type="match status" value="1"/>
</dbReference>
<dbReference type="Gene3D" id="3.60.21.10">
    <property type="match status" value="1"/>
</dbReference>
<dbReference type="CDD" id="cd00841">
    <property type="entry name" value="MPP_YfcE"/>
    <property type="match status" value="1"/>
</dbReference>
<evidence type="ECO:0000313" key="3">
    <source>
        <dbReference type="EMBL" id="AIF69992.1"/>
    </source>
</evidence>
<keyword evidence="1" id="KW-0479">Metal-binding</keyword>
<gene>
    <name evidence="3" type="ORF">PAP_08015</name>
</gene>
<organism evidence="3 4">
    <name type="scientific">Palaeococcus pacificus DY20341</name>
    <dbReference type="NCBI Taxonomy" id="1343739"/>
    <lineage>
        <taxon>Archaea</taxon>
        <taxon>Methanobacteriati</taxon>
        <taxon>Methanobacteriota</taxon>
        <taxon>Thermococci</taxon>
        <taxon>Thermococcales</taxon>
        <taxon>Thermococcaceae</taxon>
        <taxon>Palaeococcus</taxon>
    </lineage>
</organism>
<dbReference type="InterPro" id="IPR041802">
    <property type="entry name" value="MPP_YfcE"/>
</dbReference>
<comment type="similarity">
    <text evidence="1">Belongs to the metallophosphoesterase superfamily. YfcE family.</text>
</comment>
<dbReference type="STRING" id="1343739.PAP_08015"/>
<dbReference type="KEGG" id="ppac:PAP_08015"/>
<evidence type="ECO:0000313" key="4">
    <source>
        <dbReference type="Proteomes" id="UP000027981"/>
    </source>
</evidence>
<dbReference type="EMBL" id="CP006019">
    <property type="protein sequence ID" value="AIF69992.1"/>
    <property type="molecule type" value="Genomic_DNA"/>
</dbReference>
<dbReference type="GeneID" id="24842704"/>
<reference evidence="4" key="1">
    <citation type="submission" date="2013-06" db="EMBL/GenBank/DDBJ databases">
        <title>Complete Genome Sequence of Hyperthermophilic Palaeococcus pacificus DY20341T, Isolated from a Deep-Sea Hydrothermal Sediments.</title>
        <authorList>
            <person name="Zeng X."/>
            <person name="Shao Z."/>
        </authorList>
    </citation>
    <scope>NUCLEOTIDE SEQUENCE [LARGE SCALE GENOMIC DNA]</scope>
    <source>
        <strain evidence="4">DY20341</strain>
    </source>
</reference>